<evidence type="ECO:0000256" key="1">
    <source>
        <dbReference type="ARBA" id="ARBA00022729"/>
    </source>
</evidence>
<reference evidence="6" key="1">
    <citation type="submission" date="2024-04" db="EMBL/GenBank/DDBJ databases">
        <authorList>
            <person name="Shaw F."/>
            <person name="Minotto A."/>
        </authorList>
    </citation>
    <scope>NUCLEOTIDE SEQUENCE [LARGE SCALE GENOMIC DNA]</scope>
</reference>
<dbReference type="PANTHER" id="PTHR35185">
    <property type="entry name" value="SERINE/THREONINE-RICH PROTEIN ADG2-RELATED"/>
    <property type="match status" value="1"/>
</dbReference>
<feature type="compositionally biased region" description="Low complexity" evidence="2">
    <location>
        <begin position="122"/>
        <end position="160"/>
    </location>
</feature>
<name>A0ABP1CUP1_9APHY</name>
<dbReference type="Pfam" id="PF10342">
    <property type="entry name" value="Kre9_KNH"/>
    <property type="match status" value="1"/>
</dbReference>
<dbReference type="InterPro" id="IPR052479">
    <property type="entry name" value="GPI-anchor_Adhesion_Reg"/>
</dbReference>
<evidence type="ECO:0000313" key="5">
    <source>
        <dbReference type="EMBL" id="CAL1698422.1"/>
    </source>
</evidence>
<protein>
    <recommendedName>
        <fullName evidence="4">Yeast cell wall synthesis Kre9/Knh1-like N-terminal domain-containing protein</fullName>
    </recommendedName>
</protein>
<keyword evidence="6" id="KW-1185">Reference proteome</keyword>
<gene>
    <name evidence="5" type="ORF">GFSPODELE1_LOCUS2148</name>
</gene>
<evidence type="ECO:0000313" key="6">
    <source>
        <dbReference type="Proteomes" id="UP001497453"/>
    </source>
</evidence>
<accession>A0ABP1CUP1</accession>
<proteinExistence type="predicted"/>
<evidence type="ECO:0000259" key="4">
    <source>
        <dbReference type="Pfam" id="PF10342"/>
    </source>
</evidence>
<feature type="domain" description="Yeast cell wall synthesis Kre9/Knh1-like N-terminal" evidence="4">
    <location>
        <begin position="25"/>
        <end position="115"/>
    </location>
</feature>
<dbReference type="PANTHER" id="PTHR35185:SF1">
    <property type="entry name" value="UPF0619 GPI-ANCHORED MEMBRANE PROTEIN C1322.10"/>
    <property type="match status" value="1"/>
</dbReference>
<organism evidence="5 6">
    <name type="scientific">Somion occarium</name>
    <dbReference type="NCBI Taxonomy" id="3059160"/>
    <lineage>
        <taxon>Eukaryota</taxon>
        <taxon>Fungi</taxon>
        <taxon>Dikarya</taxon>
        <taxon>Basidiomycota</taxon>
        <taxon>Agaricomycotina</taxon>
        <taxon>Agaricomycetes</taxon>
        <taxon>Polyporales</taxon>
        <taxon>Cerrenaceae</taxon>
        <taxon>Somion</taxon>
    </lineage>
</organism>
<dbReference type="Proteomes" id="UP001497453">
    <property type="component" value="Chromosome 10"/>
</dbReference>
<feature type="signal peptide" evidence="3">
    <location>
        <begin position="1"/>
        <end position="18"/>
    </location>
</feature>
<sequence length="191" mass="19084">MLFATLAPALAFVPAAFAAISITGPSGSAYWVQNTSNVINWTFEQGDPNPASIIVTNSNNTFLNGAFSIAEFLDLSNKTFTVTNVTLRVADGYTVSLVNPQNQSEVFASSSTFSVRAPGTPPAASSSSESPTSTGSGSAAPTSTSPSGTSSSDASPTSGSNNSAAVSTFGAQGVLALIATCGIASLSAVLL</sequence>
<dbReference type="InterPro" id="IPR018466">
    <property type="entry name" value="Kre9/Knh1-like_N"/>
</dbReference>
<feature type="chain" id="PRO_5046183923" description="Yeast cell wall synthesis Kre9/Knh1-like N-terminal domain-containing protein" evidence="3">
    <location>
        <begin position="19"/>
        <end position="191"/>
    </location>
</feature>
<evidence type="ECO:0000256" key="2">
    <source>
        <dbReference type="SAM" id="MobiDB-lite"/>
    </source>
</evidence>
<dbReference type="EMBL" id="OZ037953">
    <property type="protein sequence ID" value="CAL1698422.1"/>
    <property type="molecule type" value="Genomic_DNA"/>
</dbReference>
<keyword evidence="1 3" id="KW-0732">Signal</keyword>
<evidence type="ECO:0000256" key="3">
    <source>
        <dbReference type="SAM" id="SignalP"/>
    </source>
</evidence>
<feature type="region of interest" description="Disordered" evidence="2">
    <location>
        <begin position="118"/>
        <end position="163"/>
    </location>
</feature>